<evidence type="ECO:0000256" key="6">
    <source>
        <dbReference type="ARBA" id="ARBA00022840"/>
    </source>
</evidence>
<feature type="region of interest" description="Disordered" evidence="9">
    <location>
        <begin position="440"/>
        <end position="514"/>
    </location>
</feature>
<feature type="domain" description="Polysaccharide chain length determinant N-terminal" evidence="11">
    <location>
        <begin position="1"/>
        <end position="83"/>
    </location>
</feature>
<dbReference type="InterPro" id="IPR027417">
    <property type="entry name" value="P-loop_NTPase"/>
</dbReference>
<dbReference type="PANTHER" id="PTHR32309:SF13">
    <property type="entry name" value="FERRIC ENTEROBACTIN TRANSPORT PROTEIN FEPE"/>
    <property type="match status" value="1"/>
</dbReference>
<dbReference type="InterPro" id="IPR033756">
    <property type="entry name" value="YlxH/NBP35"/>
</dbReference>
<dbReference type="Proteomes" id="UP001244563">
    <property type="component" value="Unassembled WGS sequence"/>
</dbReference>
<keyword evidence="13" id="KW-1185">Reference proteome</keyword>
<keyword evidence="8 10" id="KW-0472">Membrane</keyword>
<dbReference type="Pfam" id="PF10609">
    <property type="entry name" value="ParA"/>
    <property type="match status" value="1"/>
</dbReference>
<dbReference type="CDD" id="cd05387">
    <property type="entry name" value="BY-kinase"/>
    <property type="match status" value="1"/>
</dbReference>
<comment type="subcellular location">
    <subcellularLocation>
        <location evidence="1">Cell membrane</location>
        <topology evidence="1">Multi-pass membrane protein</topology>
    </subcellularLocation>
</comment>
<evidence type="ECO:0000313" key="13">
    <source>
        <dbReference type="Proteomes" id="UP001244563"/>
    </source>
</evidence>
<evidence type="ECO:0000313" key="12">
    <source>
        <dbReference type="EMBL" id="MDQ0100645.1"/>
    </source>
</evidence>
<evidence type="ECO:0000256" key="10">
    <source>
        <dbReference type="SAM" id="Phobius"/>
    </source>
</evidence>
<gene>
    <name evidence="12" type="ORF">J2T10_000264</name>
</gene>
<comment type="caution">
    <text evidence="12">The sequence shown here is derived from an EMBL/GenBank/DDBJ whole genome shotgun (WGS) entry which is preliminary data.</text>
</comment>
<name>A0ABT9TG68_PAENI</name>
<dbReference type="PANTHER" id="PTHR32309">
    <property type="entry name" value="TYROSINE-PROTEIN KINASE"/>
    <property type="match status" value="1"/>
</dbReference>
<dbReference type="EMBL" id="JAUSSW010000001">
    <property type="protein sequence ID" value="MDQ0100645.1"/>
    <property type="molecule type" value="Genomic_DNA"/>
</dbReference>
<keyword evidence="7 10" id="KW-1133">Transmembrane helix</keyword>
<dbReference type="SUPFAM" id="SSF52540">
    <property type="entry name" value="P-loop containing nucleoside triphosphate hydrolases"/>
    <property type="match status" value="1"/>
</dbReference>
<reference evidence="12 13" key="1">
    <citation type="submission" date="2023-07" db="EMBL/GenBank/DDBJ databases">
        <title>Sorghum-associated microbial communities from plants grown in Nebraska, USA.</title>
        <authorList>
            <person name="Schachtman D."/>
        </authorList>
    </citation>
    <scope>NUCLEOTIDE SEQUENCE [LARGE SCALE GENOMIC DNA]</scope>
    <source>
        <strain evidence="12 13">CC523</strain>
    </source>
</reference>
<keyword evidence="3" id="KW-1003">Cell membrane</keyword>
<evidence type="ECO:0000256" key="4">
    <source>
        <dbReference type="ARBA" id="ARBA00022692"/>
    </source>
</evidence>
<feature type="compositionally biased region" description="Basic and acidic residues" evidence="9">
    <location>
        <begin position="490"/>
        <end position="508"/>
    </location>
</feature>
<proteinExistence type="inferred from homology"/>
<dbReference type="Gene3D" id="3.40.50.300">
    <property type="entry name" value="P-loop containing nucleotide triphosphate hydrolases"/>
    <property type="match status" value="1"/>
</dbReference>
<keyword evidence="6" id="KW-0067">ATP-binding</keyword>
<dbReference type="NCBIfam" id="TIGR01007">
    <property type="entry name" value="eps_fam"/>
    <property type="match status" value="1"/>
</dbReference>
<keyword evidence="4 10" id="KW-0812">Transmembrane</keyword>
<evidence type="ECO:0000256" key="8">
    <source>
        <dbReference type="ARBA" id="ARBA00023136"/>
    </source>
</evidence>
<dbReference type="RefSeq" id="WP_306876639.1">
    <property type="nucleotide sequence ID" value="NZ_JAUSSW010000001.1"/>
</dbReference>
<comment type="similarity">
    <text evidence="2">Belongs to the CpsC/CapA family.</text>
</comment>
<accession>A0ABT9TG68</accession>
<evidence type="ECO:0000259" key="11">
    <source>
        <dbReference type="Pfam" id="PF02706"/>
    </source>
</evidence>
<dbReference type="Pfam" id="PF02706">
    <property type="entry name" value="Wzz"/>
    <property type="match status" value="1"/>
</dbReference>
<dbReference type="InterPro" id="IPR050445">
    <property type="entry name" value="Bact_polysacc_biosynth/exp"/>
</dbReference>
<evidence type="ECO:0000256" key="3">
    <source>
        <dbReference type="ARBA" id="ARBA00022475"/>
    </source>
</evidence>
<evidence type="ECO:0000256" key="7">
    <source>
        <dbReference type="ARBA" id="ARBA00022989"/>
    </source>
</evidence>
<feature type="transmembrane region" description="Helical" evidence="10">
    <location>
        <begin position="12"/>
        <end position="35"/>
    </location>
</feature>
<evidence type="ECO:0000256" key="2">
    <source>
        <dbReference type="ARBA" id="ARBA00006683"/>
    </source>
</evidence>
<dbReference type="InterPro" id="IPR005702">
    <property type="entry name" value="Wzc-like_C"/>
</dbReference>
<keyword evidence="5" id="KW-0547">Nucleotide-binding</keyword>
<organism evidence="12 13">
    <name type="scientific">Paenarthrobacter nicotinovorans</name>
    <name type="common">Arthrobacter nicotinovorans</name>
    <dbReference type="NCBI Taxonomy" id="29320"/>
    <lineage>
        <taxon>Bacteria</taxon>
        <taxon>Bacillati</taxon>
        <taxon>Actinomycetota</taxon>
        <taxon>Actinomycetes</taxon>
        <taxon>Micrococcales</taxon>
        <taxon>Micrococcaceae</taxon>
        <taxon>Paenarthrobacter</taxon>
    </lineage>
</organism>
<evidence type="ECO:0000256" key="1">
    <source>
        <dbReference type="ARBA" id="ARBA00004651"/>
    </source>
</evidence>
<evidence type="ECO:0000256" key="5">
    <source>
        <dbReference type="ARBA" id="ARBA00022741"/>
    </source>
</evidence>
<sequence length="514" mass="54569">MDIRDFLRVLRRNWIIVVASTLIGILAGAGGSLLAQRTYTSETELFVAIQGSGSVTELQQGNTFSQARVLSYVKTATTPAVLQPAIDTLGLGVTTDQLASNVKVGTDPNTVLVNISVSDHSPVQAAAIAQAVADSLVKVVDNLEKPQNGGTSPVRLSIVRPAQAPIEPSAPNVRMSILLGLALGLAVGVGLAVLRSKVDTRVRSEIDLKNVTTFPVLGGVTFDSEAERRPLITQSPVQSPRSEAFRQIRTNLQFAKASVDSKTVLVTSSIPAEGKTTTATNLALALASSGQTVCLIDADLRRPSVSKYLGLERNAGLTTALLGTADVNDLLQPWGDDELYVLTSGQIPPNPSELLGSESMATLIARLESVFDVVVIDAPPLLPVTDAAVLAQHVGGVLVVVGTHIVRKHQLLKSLSSLELVSAKVFGVILNRLPSKGPDAYSQEYYSSDDPADVSDSGEKRRVSTLASREPVDRGFVDTLPSDAESSRPAVKDMREPTTFPRAEELTSRRYTNG</sequence>
<dbReference type="InterPro" id="IPR003856">
    <property type="entry name" value="LPS_length_determ_N"/>
</dbReference>
<protein>
    <submittedName>
        <fullName evidence="12">Capsular exopolysaccharide synthesis family protein</fullName>
    </submittedName>
</protein>
<evidence type="ECO:0000256" key="9">
    <source>
        <dbReference type="SAM" id="MobiDB-lite"/>
    </source>
</evidence>